<dbReference type="EMBL" id="JADFFL010000007">
    <property type="protein sequence ID" value="MBE9663775.1"/>
    <property type="molecule type" value="Genomic_DNA"/>
</dbReference>
<dbReference type="InterPro" id="IPR051532">
    <property type="entry name" value="Ester_Hydrolysis_Enzymes"/>
</dbReference>
<reference evidence="2" key="1">
    <citation type="submission" date="2020-10" db="EMBL/GenBank/DDBJ databases">
        <title>Mucilaginibacter mali sp. nov., isolated from rhizosphere soil of apple orchard.</title>
        <authorList>
            <person name="Lee J.-S."/>
            <person name="Kim H.S."/>
            <person name="Kim J.-S."/>
        </authorList>
    </citation>
    <scope>NUCLEOTIDE SEQUENCE</scope>
    <source>
        <strain evidence="2">KCTC 22746</strain>
    </source>
</reference>
<accession>A0A929L047</accession>
<dbReference type="Pfam" id="PF13472">
    <property type="entry name" value="Lipase_GDSL_2"/>
    <property type="match status" value="1"/>
</dbReference>
<dbReference type="PANTHER" id="PTHR30383">
    <property type="entry name" value="THIOESTERASE 1/PROTEASE 1/LYSOPHOSPHOLIPASE L1"/>
    <property type="match status" value="1"/>
</dbReference>
<name>A0A929L047_9SPHI</name>
<comment type="caution">
    <text evidence="2">The sequence shown here is derived from an EMBL/GenBank/DDBJ whole genome shotgun (WGS) entry which is preliminary data.</text>
</comment>
<dbReference type="RefSeq" id="WP_194113016.1">
    <property type="nucleotide sequence ID" value="NZ_JADFFL010000007.1"/>
</dbReference>
<dbReference type="InterPro" id="IPR013830">
    <property type="entry name" value="SGNH_hydro"/>
</dbReference>
<keyword evidence="3" id="KW-1185">Reference proteome</keyword>
<dbReference type="PANTHER" id="PTHR30383:SF5">
    <property type="entry name" value="SGNH HYDROLASE-TYPE ESTERASE DOMAIN-CONTAINING PROTEIN"/>
    <property type="match status" value="1"/>
</dbReference>
<proteinExistence type="predicted"/>
<evidence type="ECO:0000313" key="3">
    <source>
        <dbReference type="Proteomes" id="UP000622475"/>
    </source>
</evidence>
<feature type="domain" description="SGNH hydrolase-type esterase" evidence="1">
    <location>
        <begin position="32"/>
        <end position="173"/>
    </location>
</feature>
<organism evidence="2 3">
    <name type="scientific">Mucilaginibacter myungsuensis</name>
    <dbReference type="NCBI Taxonomy" id="649104"/>
    <lineage>
        <taxon>Bacteria</taxon>
        <taxon>Pseudomonadati</taxon>
        <taxon>Bacteroidota</taxon>
        <taxon>Sphingobacteriia</taxon>
        <taxon>Sphingobacteriales</taxon>
        <taxon>Sphingobacteriaceae</taxon>
        <taxon>Mucilaginibacter</taxon>
    </lineage>
</organism>
<protein>
    <recommendedName>
        <fullName evidence="1">SGNH hydrolase-type esterase domain-containing protein</fullName>
    </recommendedName>
</protein>
<dbReference type="AlphaFoldDB" id="A0A929L047"/>
<dbReference type="InterPro" id="IPR036514">
    <property type="entry name" value="SGNH_hydro_sf"/>
</dbReference>
<sequence>MRLWLGLILLLGVVGCRKDKLQPPSVLDDSYVKTHDVKVTSMGFNGSTSQDLHYKVDSVTKAKPDLIVLMVGVNDVIAARQGSYRDNLGTLIDLLRAGNDTEIMVLSPPTSVLNGYDGFSLDIIALRTDIQIVCAKKKCLYVDVNTVFREQESAALPLFNADRVHPNAAGYKLLAKTVLQSYAGNKLSKSNIVCFGDSLTYGAGVRGAGTITGDTYPAQFYLLLNNL</sequence>
<dbReference type="SUPFAM" id="SSF52266">
    <property type="entry name" value="SGNH hydrolase"/>
    <property type="match status" value="1"/>
</dbReference>
<dbReference type="Proteomes" id="UP000622475">
    <property type="component" value="Unassembled WGS sequence"/>
</dbReference>
<dbReference type="Gene3D" id="3.40.50.1110">
    <property type="entry name" value="SGNH hydrolase"/>
    <property type="match status" value="1"/>
</dbReference>
<dbReference type="GO" id="GO:0004622">
    <property type="term" value="F:phosphatidylcholine lysophospholipase activity"/>
    <property type="evidence" value="ECO:0007669"/>
    <property type="project" value="TreeGrafter"/>
</dbReference>
<gene>
    <name evidence="2" type="ORF">IRJ16_17960</name>
</gene>
<dbReference type="PROSITE" id="PS51257">
    <property type="entry name" value="PROKAR_LIPOPROTEIN"/>
    <property type="match status" value="1"/>
</dbReference>
<evidence type="ECO:0000313" key="2">
    <source>
        <dbReference type="EMBL" id="MBE9663775.1"/>
    </source>
</evidence>
<evidence type="ECO:0000259" key="1">
    <source>
        <dbReference type="Pfam" id="PF13472"/>
    </source>
</evidence>